<feature type="compositionally biased region" description="Polar residues" evidence="10">
    <location>
        <begin position="584"/>
        <end position="600"/>
    </location>
</feature>
<dbReference type="Pfam" id="PF03793">
    <property type="entry name" value="PASTA"/>
    <property type="match status" value="4"/>
</dbReference>
<dbReference type="Gene3D" id="3.30.10.20">
    <property type="match status" value="4"/>
</dbReference>
<dbReference type="eggNOG" id="COG2815">
    <property type="taxonomic scope" value="Bacteria"/>
</dbReference>
<comment type="catalytic activity">
    <reaction evidence="7">
        <text>L-threonyl-[protein] + ATP = O-phospho-L-threonyl-[protein] + ADP + H(+)</text>
        <dbReference type="Rhea" id="RHEA:46608"/>
        <dbReference type="Rhea" id="RHEA-COMP:11060"/>
        <dbReference type="Rhea" id="RHEA-COMP:11605"/>
        <dbReference type="ChEBI" id="CHEBI:15378"/>
        <dbReference type="ChEBI" id="CHEBI:30013"/>
        <dbReference type="ChEBI" id="CHEBI:30616"/>
        <dbReference type="ChEBI" id="CHEBI:61977"/>
        <dbReference type="ChEBI" id="CHEBI:456216"/>
        <dbReference type="EC" id="2.7.11.1"/>
    </reaction>
</comment>
<dbReference type="KEGG" id="rxy:Rxyl_0021"/>
<keyword evidence="15" id="KW-1185">Reference proteome</keyword>
<dbReference type="SUPFAM" id="SSF56112">
    <property type="entry name" value="Protein kinase-like (PK-like)"/>
    <property type="match status" value="1"/>
</dbReference>
<accession>Q1B026</accession>
<organism evidence="14 15">
    <name type="scientific">Rubrobacter xylanophilus (strain DSM 9941 / JCM 11954 / NBRC 16129 / PRD-1)</name>
    <dbReference type="NCBI Taxonomy" id="266117"/>
    <lineage>
        <taxon>Bacteria</taxon>
        <taxon>Bacillati</taxon>
        <taxon>Actinomycetota</taxon>
        <taxon>Rubrobacteria</taxon>
        <taxon>Rubrobacterales</taxon>
        <taxon>Rubrobacteraceae</taxon>
        <taxon>Rubrobacter</taxon>
    </lineage>
</organism>
<keyword evidence="11" id="KW-0812">Transmembrane</keyword>
<evidence type="ECO:0000256" key="8">
    <source>
        <dbReference type="ARBA" id="ARBA00048679"/>
    </source>
</evidence>
<evidence type="ECO:0000256" key="4">
    <source>
        <dbReference type="ARBA" id="ARBA00022741"/>
    </source>
</evidence>
<dbReference type="SMART" id="SM00740">
    <property type="entry name" value="PASTA"/>
    <property type="match status" value="4"/>
</dbReference>
<feature type="region of interest" description="Disordered" evidence="10">
    <location>
        <begin position="436"/>
        <end position="460"/>
    </location>
</feature>
<dbReference type="PROSITE" id="PS00107">
    <property type="entry name" value="PROTEIN_KINASE_ATP"/>
    <property type="match status" value="1"/>
</dbReference>
<dbReference type="PANTHER" id="PTHR43289">
    <property type="entry name" value="MITOGEN-ACTIVATED PROTEIN KINASE KINASE KINASE 20-RELATED"/>
    <property type="match status" value="1"/>
</dbReference>
<feature type="domain" description="Protein kinase" evidence="12">
    <location>
        <begin position="9"/>
        <end position="270"/>
    </location>
</feature>
<dbReference type="eggNOG" id="COG0515">
    <property type="taxonomic scope" value="Bacteria"/>
</dbReference>
<evidence type="ECO:0000256" key="2">
    <source>
        <dbReference type="ARBA" id="ARBA00022527"/>
    </source>
</evidence>
<name>Q1B026_RUBXD</name>
<dbReference type="NCBIfam" id="NF033483">
    <property type="entry name" value="PknB_PASTA_kin"/>
    <property type="match status" value="1"/>
</dbReference>
<evidence type="ECO:0000256" key="10">
    <source>
        <dbReference type="SAM" id="MobiDB-lite"/>
    </source>
</evidence>
<dbReference type="GO" id="GO:0004674">
    <property type="term" value="F:protein serine/threonine kinase activity"/>
    <property type="evidence" value="ECO:0007669"/>
    <property type="project" value="UniProtKB-KW"/>
</dbReference>
<keyword evidence="6 9" id="KW-0067">ATP-binding</keyword>
<dbReference type="PROSITE" id="PS50011">
    <property type="entry name" value="PROTEIN_KINASE_DOM"/>
    <property type="match status" value="1"/>
</dbReference>
<dbReference type="EC" id="2.7.11.1" evidence="1"/>
<evidence type="ECO:0000313" key="15">
    <source>
        <dbReference type="Proteomes" id="UP000006637"/>
    </source>
</evidence>
<feature type="domain" description="PASTA" evidence="13">
    <location>
        <begin position="473"/>
        <end position="541"/>
    </location>
</feature>
<feature type="compositionally biased region" description="Basic and acidic residues" evidence="10">
    <location>
        <begin position="635"/>
        <end position="644"/>
    </location>
</feature>
<dbReference type="FunFam" id="1.10.510.10:FF:000021">
    <property type="entry name" value="Serine/threonine protein kinase"/>
    <property type="match status" value="1"/>
</dbReference>
<reference evidence="14 15" key="1">
    <citation type="submission" date="2006-06" db="EMBL/GenBank/DDBJ databases">
        <title>Complete sequence of Rubrobacter xylanophilus DSM 9941.</title>
        <authorList>
            <consortium name="US DOE Joint Genome Institute"/>
            <person name="Copeland A."/>
            <person name="Lucas S."/>
            <person name="Lapidus A."/>
            <person name="Barry K."/>
            <person name="Detter J.C."/>
            <person name="Glavina del Rio T."/>
            <person name="Hammon N."/>
            <person name="Israni S."/>
            <person name="Dalin E."/>
            <person name="Tice H."/>
            <person name="Pitluck S."/>
            <person name="Munk A.C."/>
            <person name="Brettin T."/>
            <person name="Bruce D."/>
            <person name="Han C."/>
            <person name="Tapia R."/>
            <person name="Gilna P."/>
            <person name="Schmutz J."/>
            <person name="Larimer F."/>
            <person name="Land M."/>
            <person name="Hauser L."/>
            <person name="Kyrpides N."/>
            <person name="Lykidis A."/>
            <person name="da Costa M.S."/>
            <person name="Rainey F.A."/>
            <person name="Empadinhas N."/>
            <person name="Jolivet E."/>
            <person name="Battista J.R."/>
            <person name="Richardson P."/>
        </authorList>
    </citation>
    <scope>NUCLEOTIDE SEQUENCE [LARGE SCALE GENOMIC DNA]</scope>
    <source>
        <strain evidence="15">DSM 9941 / NBRC 16129 / PRD-1</strain>
    </source>
</reference>
<dbReference type="AlphaFoldDB" id="Q1B026"/>
<dbReference type="EMBL" id="CP000386">
    <property type="protein sequence ID" value="ABG03002.1"/>
    <property type="molecule type" value="Genomic_DNA"/>
</dbReference>
<dbReference type="HOGENOM" id="CLU_000288_135_2_11"/>
<dbReference type="Proteomes" id="UP000006637">
    <property type="component" value="Chromosome"/>
</dbReference>
<dbReference type="PANTHER" id="PTHR43289:SF34">
    <property type="entry name" value="SERINE_THREONINE-PROTEIN KINASE YBDM-RELATED"/>
    <property type="match status" value="1"/>
</dbReference>
<evidence type="ECO:0000256" key="6">
    <source>
        <dbReference type="ARBA" id="ARBA00022840"/>
    </source>
</evidence>
<dbReference type="Pfam" id="PF00069">
    <property type="entry name" value="Pkinase"/>
    <property type="match status" value="1"/>
</dbReference>
<feature type="domain" description="PASTA" evidence="13">
    <location>
        <begin position="542"/>
        <end position="607"/>
    </location>
</feature>
<feature type="region of interest" description="Disordered" evidence="10">
    <location>
        <begin position="373"/>
        <end position="396"/>
    </location>
</feature>
<dbReference type="SMART" id="SM00220">
    <property type="entry name" value="S_TKc"/>
    <property type="match status" value="1"/>
</dbReference>
<dbReference type="InterPro" id="IPR005543">
    <property type="entry name" value="PASTA_dom"/>
</dbReference>
<dbReference type="InterPro" id="IPR008271">
    <property type="entry name" value="Ser/Thr_kinase_AS"/>
</dbReference>
<keyword evidence="5 14" id="KW-0418">Kinase</keyword>
<dbReference type="Gene3D" id="1.10.510.10">
    <property type="entry name" value="Transferase(Phosphotransferase) domain 1"/>
    <property type="match status" value="1"/>
</dbReference>
<dbReference type="InterPro" id="IPR011009">
    <property type="entry name" value="Kinase-like_dom_sf"/>
</dbReference>
<dbReference type="PROSITE" id="PS00108">
    <property type="entry name" value="PROTEIN_KINASE_ST"/>
    <property type="match status" value="1"/>
</dbReference>
<protein>
    <recommendedName>
        <fullName evidence="1">non-specific serine/threonine protein kinase</fullName>
        <ecNumber evidence="1">2.7.11.1</ecNumber>
    </recommendedName>
</protein>
<feature type="domain" description="PASTA" evidence="13">
    <location>
        <begin position="342"/>
        <end position="407"/>
    </location>
</feature>
<evidence type="ECO:0000259" key="13">
    <source>
        <dbReference type="PROSITE" id="PS51178"/>
    </source>
</evidence>
<feature type="region of interest" description="Disordered" evidence="10">
    <location>
        <begin position="580"/>
        <end position="666"/>
    </location>
</feature>
<keyword evidence="2 14" id="KW-0723">Serine/threonine-protein kinase</keyword>
<sequence>MQQLVDNRYRIVRRLGSGGMADVYLAHDDILDRDVALKVLSSHYAADAEFVERFKREAQSAAALAHPNIVSIYDRGEAEDGTYYIAMEYLPGGTLKDRILRKGALPPKTAAAVALQIAEALKAAHQRGVVHRDIKPHNILITESGDLKVTDFGIARAASSSTMTRTGAVLGTAHYISPEQAMGEPVGPPSDLYSLGVVLYEMLTGQLPYDADTPIGIAMKHVNGHLRPPREVNPAVPEGLDAITVRLLAKDPKERYQSADELMEDLERFLRGEDPAAAAPTAVMGRVGRDETAPTRVQPAVGREGKRRRWPLVALLLAALLALLGLGGYQLLLEDQAGGRDAPPRMAVPDLQGMSLEEAQRRYGDDFDIVEGERRDGPREAGTILEQDPPPGERLERGSEISVAVASGENEVPAVVDSPADEARSALSEAGFEVKVEERESEEEQEGLVLEQSPEGGSTAEVGSTVTIAVGTGVPTVVVPDIPYGYTAEQSRQVLEQAGLRLGSVGYAPNSQVAEGGIIDQNPPPGTEVEEGTAVDIVLSSGPPQTEVPDVVGLDVNVAVQRLSGAGLGYALIERQSGEPEGTVLSTSPPAGSTVDQGTQVRVVYSVGRPEPRPEPTTARPPEEQGGPQGGGGQGRDRGRDETQSRPAPAAGPGERRPPSGEDEGD</sequence>
<proteinExistence type="predicted"/>
<dbReference type="InterPro" id="IPR000719">
    <property type="entry name" value="Prot_kinase_dom"/>
</dbReference>
<evidence type="ECO:0000256" key="1">
    <source>
        <dbReference type="ARBA" id="ARBA00012513"/>
    </source>
</evidence>
<dbReference type="FunFam" id="3.30.200.20:FF:000035">
    <property type="entry name" value="Serine/threonine protein kinase Stk1"/>
    <property type="match status" value="1"/>
</dbReference>
<feature type="compositionally biased region" description="Low complexity" evidence="10">
    <location>
        <begin position="616"/>
        <end position="626"/>
    </location>
</feature>
<evidence type="ECO:0000313" key="14">
    <source>
        <dbReference type="EMBL" id="ABG03002.1"/>
    </source>
</evidence>
<dbReference type="STRING" id="266117.Rxyl_0021"/>
<feature type="transmembrane region" description="Helical" evidence="11">
    <location>
        <begin position="312"/>
        <end position="332"/>
    </location>
</feature>
<evidence type="ECO:0000259" key="12">
    <source>
        <dbReference type="PROSITE" id="PS50011"/>
    </source>
</evidence>
<keyword evidence="11" id="KW-1133">Transmembrane helix</keyword>
<keyword evidence="3" id="KW-0808">Transferase</keyword>
<dbReference type="Gene3D" id="3.30.200.20">
    <property type="entry name" value="Phosphorylase Kinase, domain 1"/>
    <property type="match status" value="1"/>
</dbReference>
<dbReference type="GO" id="GO:0005524">
    <property type="term" value="F:ATP binding"/>
    <property type="evidence" value="ECO:0007669"/>
    <property type="project" value="UniProtKB-UniRule"/>
</dbReference>
<dbReference type="GO" id="GO:0045717">
    <property type="term" value="P:negative regulation of fatty acid biosynthetic process"/>
    <property type="evidence" value="ECO:0007669"/>
    <property type="project" value="UniProtKB-ARBA"/>
</dbReference>
<evidence type="ECO:0000256" key="7">
    <source>
        <dbReference type="ARBA" id="ARBA00047899"/>
    </source>
</evidence>
<feature type="domain" description="PASTA" evidence="13">
    <location>
        <begin position="408"/>
        <end position="472"/>
    </location>
</feature>
<dbReference type="CDD" id="cd06577">
    <property type="entry name" value="PASTA_pknB"/>
    <property type="match status" value="4"/>
</dbReference>
<keyword evidence="4 9" id="KW-0547">Nucleotide-binding</keyword>
<dbReference type="CDD" id="cd14014">
    <property type="entry name" value="STKc_PknB_like"/>
    <property type="match status" value="1"/>
</dbReference>
<evidence type="ECO:0000256" key="9">
    <source>
        <dbReference type="PROSITE-ProRule" id="PRU10141"/>
    </source>
</evidence>
<evidence type="ECO:0000256" key="5">
    <source>
        <dbReference type="ARBA" id="ARBA00022777"/>
    </source>
</evidence>
<dbReference type="InterPro" id="IPR017441">
    <property type="entry name" value="Protein_kinase_ATP_BS"/>
</dbReference>
<dbReference type="OrthoDB" id="9762169at2"/>
<dbReference type="PhylomeDB" id="Q1B026"/>
<dbReference type="RefSeq" id="WP_011563020.1">
    <property type="nucleotide sequence ID" value="NC_008148.1"/>
</dbReference>
<evidence type="ECO:0000256" key="11">
    <source>
        <dbReference type="SAM" id="Phobius"/>
    </source>
</evidence>
<keyword evidence="11" id="KW-0472">Membrane</keyword>
<dbReference type="PROSITE" id="PS51178">
    <property type="entry name" value="PASTA"/>
    <property type="match status" value="4"/>
</dbReference>
<comment type="catalytic activity">
    <reaction evidence="8">
        <text>L-seryl-[protein] + ATP = O-phospho-L-seryl-[protein] + ADP + H(+)</text>
        <dbReference type="Rhea" id="RHEA:17989"/>
        <dbReference type="Rhea" id="RHEA-COMP:9863"/>
        <dbReference type="Rhea" id="RHEA-COMP:11604"/>
        <dbReference type="ChEBI" id="CHEBI:15378"/>
        <dbReference type="ChEBI" id="CHEBI:29999"/>
        <dbReference type="ChEBI" id="CHEBI:30616"/>
        <dbReference type="ChEBI" id="CHEBI:83421"/>
        <dbReference type="ChEBI" id="CHEBI:456216"/>
        <dbReference type="EC" id="2.7.11.1"/>
    </reaction>
</comment>
<evidence type="ECO:0000256" key="3">
    <source>
        <dbReference type="ARBA" id="ARBA00022679"/>
    </source>
</evidence>
<gene>
    <name evidence="14" type="ordered locus">Rxyl_0021</name>
</gene>
<feature type="binding site" evidence="9">
    <location>
        <position position="38"/>
    </location>
    <ligand>
        <name>ATP</name>
        <dbReference type="ChEBI" id="CHEBI:30616"/>
    </ligand>
</feature>